<name>A0A1V2L011_CYBFA</name>
<organism evidence="3 4">
    <name type="scientific">Cyberlindnera fabianii</name>
    <name type="common">Yeast</name>
    <name type="synonym">Hansenula fabianii</name>
    <dbReference type="NCBI Taxonomy" id="36022"/>
    <lineage>
        <taxon>Eukaryota</taxon>
        <taxon>Fungi</taxon>
        <taxon>Dikarya</taxon>
        <taxon>Ascomycota</taxon>
        <taxon>Saccharomycotina</taxon>
        <taxon>Saccharomycetes</taxon>
        <taxon>Phaffomycetales</taxon>
        <taxon>Phaffomycetaceae</taxon>
        <taxon>Cyberlindnera</taxon>
    </lineage>
</organism>
<proteinExistence type="predicted"/>
<feature type="compositionally biased region" description="Low complexity" evidence="1">
    <location>
        <begin position="328"/>
        <end position="343"/>
    </location>
</feature>
<dbReference type="GO" id="GO:0042149">
    <property type="term" value="P:cellular response to glucose starvation"/>
    <property type="evidence" value="ECO:0007669"/>
    <property type="project" value="TreeGrafter"/>
</dbReference>
<dbReference type="Proteomes" id="UP000189513">
    <property type="component" value="Unassembled WGS sequence"/>
</dbReference>
<dbReference type="STRING" id="36022.A0A1V2L011"/>
<feature type="compositionally biased region" description="Acidic residues" evidence="1">
    <location>
        <begin position="130"/>
        <end position="145"/>
    </location>
</feature>
<feature type="region of interest" description="Disordered" evidence="1">
    <location>
        <begin position="77"/>
        <end position="219"/>
    </location>
</feature>
<feature type="compositionally biased region" description="Polar residues" evidence="1">
    <location>
        <begin position="635"/>
        <end position="645"/>
    </location>
</feature>
<dbReference type="PANTHER" id="PTHR28051">
    <property type="entry name" value="PROTEIN MTL1-RELATED"/>
    <property type="match status" value="1"/>
</dbReference>
<feature type="domain" description="Nitrogen regulatory protein areA GATA-like" evidence="2">
    <location>
        <begin position="237"/>
        <end position="264"/>
    </location>
</feature>
<evidence type="ECO:0000313" key="3">
    <source>
        <dbReference type="EMBL" id="ONH65238.1"/>
    </source>
</evidence>
<evidence type="ECO:0000259" key="2">
    <source>
        <dbReference type="Pfam" id="PF08550"/>
    </source>
</evidence>
<gene>
    <name evidence="3" type="ORF">BON22_4916</name>
</gene>
<feature type="compositionally biased region" description="Low complexity" evidence="1">
    <location>
        <begin position="187"/>
        <end position="196"/>
    </location>
</feature>
<dbReference type="Pfam" id="PF08550">
    <property type="entry name" value="GATA_AreA"/>
    <property type="match status" value="1"/>
</dbReference>
<feature type="region of interest" description="Disordered" evidence="1">
    <location>
        <begin position="524"/>
        <end position="662"/>
    </location>
</feature>
<dbReference type="EMBL" id="MPUK01000012">
    <property type="protein sequence ID" value="ONH65238.1"/>
    <property type="molecule type" value="Genomic_DNA"/>
</dbReference>
<feature type="compositionally biased region" description="Acidic residues" evidence="1">
    <location>
        <begin position="585"/>
        <end position="594"/>
    </location>
</feature>
<feature type="compositionally biased region" description="Basic and acidic residues" evidence="1">
    <location>
        <begin position="207"/>
        <end position="219"/>
    </location>
</feature>
<dbReference type="GO" id="GO:0007039">
    <property type="term" value="P:protein catabolic process in the vacuole"/>
    <property type="evidence" value="ECO:0007669"/>
    <property type="project" value="TreeGrafter"/>
</dbReference>
<evidence type="ECO:0000313" key="4">
    <source>
        <dbReference type="Proteomes" id="UP000189513"/>
    </source>
</evidence>
<reference evidence="4" key="1">
    <citation type="journal article" date="2017" name="Genome Announc.">
        <title>Genome sequences of Cyberlindnera fabianii 65, Pichia kudriavzevii 129, and Saccharomyces cerevisiae 131 isolated from fermented masau fruits in Zimbabwe.</title>
        <authorList>
            <person name="van Rijswijck I.M.H."/>
            <person name="Derks M.F.L."/>
            <person name="Abee T."/>
            <person name="de Ridder D."/>
            <person name="Smid E.J."/>
        </authorList>
    </citation>
    <scope>NUCLEOTIDE SEQUENCE [LARGE SCALE GENOMIC DNA]</scope>
    <source>
        <strain evidence="4">65</strain>
    </source>
</reference>
<protein>
    <submittedName>
        <fullName evidence="3">Resistance to glucose repression protein 1</fullName>
    </submittedName>
</protein>
<accession>A0A1V2L011</accession>
<feature type="compositionally biased region" description="Polar residues" evidence="1">
    <location>
        <begin position="548"/>
        <end position="564"/>
    </location>
</feature>
<feature type="region of interest" description="Disordered" evidence="1">
    <location>
        <begin position="1"/>
        <end position="49"/>
    </location>
</feature>
<sequence>MSSSNNLAAMFAQSQHQQPPQKPSQGSRADVYSAHHSTSKAVDATDDDHFENTSFQLKRTRSMGLLDEFIAPTRKLIEEDDLVPTPGNPDNANSPPPSPKAQPEVQPEITQTAQPTPQRQPAFQSTSLELDFDDSDDGQFIENVDETPAIDNSKKKNRNVQYTYNDEANDYDNDSIYDDHTQNSKMSSNNENNAPSLSPPSSPDAYQPHDDNDIEYEPSRHVDYFSHNWKESDLSKSWRYIVLKRKDVANSARLENASWRTWAQAKYHLKTVSPESVNWLKDSDVTWLYGPLYKESEQANAEETEKKYGSDGESSTLNAIKRGKQKKLPSTTPGSTSSPSTKTQRMQHFAKTPKPILKKRTVSEMLTQPSMIRLPHHHHPPVQQVNPRNTPSPPVFEDDFDMITKKVNAQYHQKRPDSPLSSLSARKMLKIIEPLPATTLNYGSDEEEDNDDEQFAVSHGFNSSRGYNYLYDYNSVFTGEDNNLVHVGNSDYQVDDSAQLMEGVDMVDVPEDIVLGSNIEVMDTPESMIPSPQTTQPPPLQLPRTPSHQQQHTPPVQIPQAGQSQHHEIPLKKSGSAFNLHSDSESESDLETEAGPDVHNQNSSPQSSSSVQRNITKISSSPSSASLSDVAAQGYISQQSPNDLTGLQKEFGQLNTNDDKGKGFKAALMNSWKK</sequence>
<feature type="compositionally biased region" description="Low complexity" evidence="1">
    <location>
        <begin position="600"/>
        <end position="628"/>
    </location>
</feature>
<feature type="compositionally biased region" description="Low complexity" evidence="1">
    <location>
        <begin position="101"/>
        <end position="124"/>
    </location>
</feature>
<feature type="compositionally biased region" description="Acidic residues" evidence="1">
    <location>
        <begin position="167"/>
        <end position="176"/>
    </location>
</feature>
<feature type="region of interest" description="Disordered" evidence="1">
    <location>
        <begin position="300"/>
        <end position="354"/>
    </location>
</feature>
<dbReference type="InterPro" id="IPR052292">
    <property type="entry name" value="Glucose_repression_reg"/>
</dbReference>
<dbReference type="VEuPathDB" id="FungiDB:BON22_4916"/>
<feature type="compositionally biased region" description="Low complexity" evidence="1">
    <location>
        <begin position="13"/>
        <end position="27"/>
    </location>
</feature>
<keyword evidence="4" id="KW-1185">Reference proteome</keyword>
<dbReference type="AlphaFoldDB" id="A0A1V2L011"/>
<evidence type="ECO:0000256" key="1">
    <source>
        <dbReference type="SAM" id="MobiDB-lite"/>
    </source>
</evidence>
<comment type="caution">
    <text evidence="3">The sequence shown here is derived from an EMBL/GenBank/DDBJ whole genome shotgun (WGS) entry which is preliminary data.</text>
</comment>
<dbReference type="InterPro" id="IPR013860">
    <property type="entry name" value="AreA_GATA"/>
</dbReference>
<dbReference type="OMA" id="WKYIILK"/>
<dbReference type="GO" id="GO:0005773">
    <property type="term" value="C:vacuole"/>
    <property type="evidence" value="ECO:0007669"/>
    <property type="project" value="GOC"/>
</dbReference>
<dbReference type="PANTHER" id="PTHR28051:SF1">
    <property type="entry name" value="PROTEIN MTL1-RELATED"/>
    <property type="match status" value="1"/>
</dbReference>